<evidence type="ECO:0000256" key="5">
    <source>
        <dbReference type="SAM" id="Phobius"/>
    </source>
</evidence>
<evidence type="ECO:0000256" key="1">
    <source>
        <dbReference type="ARBA" id="ARBA00004651"/>
    </source>
</evidence>
<dbReference type="PANTHER" id="PTHR43394">
    <property type="entry name" value="ATP-DEPENDENT PERMEASE MDL1, MITOCHONDRIAL"/>
    <property type="match status" value="1"/>
</dbReference>
<protein>
    <submittedName>
        <fullName evidence="7">ABC transporter B family member</fullName>
    </submittedName>
</protein>
<dbReference type="SUPFAM" id="SSF52540">
    <property type="entry name" value="P-loop containing nucleoside triphosphate hydrolases"/>
    <property type="match status" value="1"/>
</dbReference>
<name>A0A369QLT2_9BACT</name>
<evidence type="ECO:0000313" key="8">
    <source>
        <dbReference type="Proteomes" id="UP000253919"/>
    </source>
</evidence>
<feature type="transmembrane region" description="Helical" evidence="5">
    <location>
        <begin position="76"/>
        <end position="99"/>
    </location>
</feature>
<reference evidence="7 8" key="1">
    <citation type="submission" date="2018-04" db="EMBL/GenBank/DDBJ databases">
        <title>Adhaeribacter sp. HMF7616 genome sequencing and assembly.</title>
        <authorList>
            <person name="Kang H."/>
            <person name="Kang J."/>
            <person name="Cha I."/>
            <person name="Kim H."/>
            <person name="Joh K."/>
        </authorList>
    </citation>
    <scope>NUCLEOTIDE SEQUENCE [LARGE SCALE GENOMIC DNA]</scope>
    <source>
        <strain evidence="7 8">HMF7616</strain>
    </source>
</reference>
<accession>A0A369QLT2</accession>
<comment type="caution">
    <text evidence="7">The sequence shown here is derived from an EMBL/GenBank/DDBJ whole genome shotgun (WGS) entry which is preliminary data.</text>
</comment>
<keyword evidence="4 5" id="KW-0472">Membrane</keyword>
<keyword evidence="3 5" id="KW-1133">Transmembrane helix</keyword>
<keyword evidence="2 5" id="KW-0812">Transmembrane</keyword>
<evidence type="ECO:0000256" key="3">
    <source>
        <dbReference type="ARBA" id="ARBA00022989"/>
    </source>
</evidence>
<evidence type="ECO:0000259" key="6">
    <source>
        <dbReference type="PROSITE" id="PS50893"/>
    </source>
</evidence>
<gene>
    <name evidence="7" type="ORF">AHMF7616_03221</name>
</gene>
<dbReference type="GO" id="GO:0005886">
    <property type="term" value="C:plasma membrane"/>
    <property type="evidence" value="ECO:0007669"/>
    <property type="project" value="UniProtKB-SubCell"/>
</dbReference>
<dbReference type="GO" id="GO:0015421">
    <property type="term" value="F:ABC-type oligopeptide transporter activity"/>
    <property type="evidence" value="ECO:0007669"/>
    <property type="project" value="TreeGrafter"/>
</dbReference>
<dbReference type="OrthoDB" id="311344at2"/>
<dbReference type="GO" id="GO:0005524">
    <property type="term" value="F:ATP binding"/>
    <property type="evidence" value="ECO:0007669"/>
    <property type="project" value="InterPro"/>
</dbReference>
<dbReference type="Proteomes" id="UP000253919">
    <property type="component" value="Unassembled WGS sequence"/>
</dbReference>
<dbReference type="PANTHER" id="PTHR43394:SF4">
    <property type="entry name" value="TOXIN SECRETION ABC TRANSPORTER ATP-BINDING PROTEIN"/>
    <property type="match status" value="1"/>
</dbReference>
<dbReference type="PROSITE" id="PS50893">
    <property type="entry name" value="ABC_TRANSPORTER_2"/>
    <property type="match status" value="1"/>
</dbReference>
<dbReference type="Gene3D" id="3.40.50.300">
    <property type="entry name" value="P-loop containing nucleotide triphosphate hydrolases"/>
    <property type="match status" value="1"/>
</dbReference>
<dbReference type="InterPro" id="IPR027417">
    <property type="entry name" value="P-loop_NTPase"/>
</dbReference>
<evidence type="ECO:0000256" key="4">
    <source>
        <dbReference type="ARBA" id="ARBA00023136"/>
    </source>
</evidence>
<dbReference type="RefSeq" id="WP_115373738.1">
    <property type="nucleotide sequence ID" value="NZ_QASA01000001.1"/>
</dbReference>
<proteinExistence type="predicted"/>
<dbReference type="EMBL" id="QASA01000001">
    <property type="protein sequence ID" value="RDC64605.1"/>
    <property type="molecule type" value="Genomic_DNA"/>
</dbReference>
<keyword evidence="8" id="KW-1185">Reference proteome</keyword>
<dbReference type="InterPro" id="IPR039421">
    <property type="entry name" value="Type_1_exporter"/>
</dbReference>
<dbReference type="Pfam" id="PF00005">
    <property type="entry name" value="ABC_tran"/>
    <property type="match status" value="1"/>
</dbReference>
<organism evidence="7 8">
    <name type="scientific">Adhaeribacter pallidiroseus</name>
    <dbReference type="NCBI Taxonomy" id="2072847"/>
    <lineage>
        <taxon>Bacteria</taxon>
        <taxon>Pseudomonadati</taxon>
        <taxon>Bacteroidota</taxon>
        <taxon>Cytophagia</taxon>
        <taxon>Cytophagales</taxon>
        <taxon>Hymenobacteraceae</taxon>
        <taxon>Adhaeribacter</taxon>
    </lineage>
</organism>
<dbReference type="InterPro" id="IPR003439">
    <property type="entry name" value="ABC_transporter-like_ATP-bd"/>
</dbReference>
<feature type="domain" description="ABC transporter" evidence="6">
    <location>
        <begin position="169"/>
        <end position="403"/>
    </location>
</feature>
<dbReference type="AlphaFoldDB" id="A0A369QLT2"/>
<comment type="subcellular location">
    <subcellularLocation>
        <location evidence="1">Cell membrane</location>
        <topology evidence="1">Multi-pass membrane protein</topology>
    </subcellularLocation>
</comment>
<dbReference type="SUPFAM" id="SSF90123">
    <property type="entry name" value="ABC transporter transmembrane region"/>
    <property type="match status" value="1"/>
</dbReference>
<evidence type="ECO:0000256" key="2">
    <source>
        <dbReference type="ARBA" id="ARBA00022692"/>
    </source>
</evidence>
<evidence type="ECO:0000313" key="7">
    <source>
        <dbReference type="EMBL" id="RDC64605.1"/>
    </source>
</evidence>
<dbReference type="GO" id="GO:0016887">
    <property type="term" value="F:ATP hydrolysis activity"/>
    <property type="evidence" value="ECO:0007669"/>
    <property type="project" value="InterPro"/>
</dbReference>
<sequence>MLAFIIGSTGHKGVDTSLIESKYKYQMVGWLQHMARSLHSFKLGNTANLGLQKTDYLVSHYITARRQHFGVLVTQYWGFIIFKTLITAALLILGCILVVQQQINMGQFVASEIIIILIMGSVEKLILKLDVVYDVLTSLEKVATVTELPLEENQGLQLDDEISEGGLTLQVKHLDFQAGEDAPWVLTGLNFRLDAGKIIGFAGLDAASQKAMVRVLLGMFPNYRGSITYNGLSLRDLDPASFRRQIGWLAESDEIIPGTILDNILYGQPAGSQSELMQILEIVGLSSVIQNLPKGLHTWLTGTPWTFSSNLYAKITLARCLLQKPRLLFIEDSRLTIEPAEKNKIYERLIQARPCTLVFISNTEAVLQRCEQILLFSDGRLAAEGTYADLQPNLHLQEIVKVSF</sequence>
<feature type="transmembrane region" description="Helical" evidence="5">
    <location>
        <begin position="105"/>
        <end position="122"/>
    </location>
</feature>
<dbReference type="InterPro" id="IPR036640">
    <property type="entry name" value="ABC1_TM_sf"/>
</dbReference>